<keyword evidence="4" id="KW-0963">Cytoplasm</keyword>
<protein>
    <recommendedName>
        <fullName evidence="3">proteasome endopeptidase complex</fullName>
        <ecNumber evidence="3">3.4.25.1</ecNumber>
    </recommendedName>
</protein>
<keyword evidence="5" id="KW-0645">Protease</keyword>
<proteinExistence type="predicted"/>
<dbReference type="AlphaFoldDB" id="A0AAF3F7S4"/>
<dbReference type="PANTHER" id="PTHR32194">
    <property type="entry name" value="METALLOPROTEASE TLDD"/>
    <property type="match status" value="1"/>
</dbReference>
<evidence type="ECO:0000256" key="1">
    <source>
        <dbReference type="ARBA" id="ARBA00001198"/>
    </source>
</evidence>
<keyword evidence="7" id="KW-0378">Hydrolase</keyword>
<evidence type="ECO:0000256" key="4">
    <source>
        <dbReference type="ARBA" id="ARBA00022490"/>
    </source>
</evidence>
<keyword evidence="9" id="KW-0865">Zymogen</keyword>
<dbReference type="Pfam" id="PF00227">
    <property type="entry name" value="Proteasome"/>
    <property type="match status" value="1"/>
</dbReference>
<evidence type="ECO:0000256" key="8">
    <source>
        <dbReference type="ARBA" id="ARBA00022942"/>
    </source>
</evidence>
<dbReference type="GO" id="GO:0051603">
    <property type="term" value="P:proteolysis involved in protein catabolic process"/>
    <property type="evidence" value="ECO:0007669"/>
    <property type="project" value="InterPro"/>
</dbReference>
<dbReference type="FunFam" id="3.60.20.10:FF:000051">
    <property type="entry name" value="Proteasome subunit beta"/>
    <property type="match status" value="1"/>
</dbReference>
<evidence type="ECO:0000256" key="11">
    <source>
        <dbReference type="ARBA" id="ARBA00026071"/>
    </source>
</evidence>
<keyword evidence="6" id="KW-0888">Threonine protease</keyword>
<sequence length="284" mass="31265">MWGCTFAEKNEDVRDHEEFKADYLHEPVVSQFSFPLPPLGIQPKEFVGAHFGKELKNLQFRKGTTTLAFLYEPATPADQGGIIIAVDSRASAGEYISSKSVMKILDIGDRMVATMAGGAADCQFWTRVVAKYCTLYELREKAPITVAAASKYFANVLYGYKGQGLSVGSMVCGYDKRGPAIFKVDSEGDRSSLNVCSVGSGSLNAYGILDQHYKPKMTDEEAKQLGWRAIMHATYRDSGSGGVCNLVHISPEGKTRYPGRDVSQLYYEFAAELGRDIAYDPRDD</sequence>
<accession>A0AAF3F7S4</accession>
<keyword evidence="10" id="KW-0539">Nucleus</keyword>
<evidence type="ECO:0000256" key="3">
    <source>
        <dbReference type="ARBA" id="ARBA00012039"/>
    </source>
</evidence>
<dbReference type="GO" id="GO:0005839">
    <property type="term" value="C:proteasome core complex"/>
    <property type="evidence" value="ECO:0007669"/>
    <property type="project" value="InterPro"/>
</dbReference>
<feature type="active site" description="Nucleophile" evidence="12">
    <location>
        <position position="64"/>
    </location>
</feature>
<dbReference type="SUPFAM" id="SSF56235">
    <property type="entry name" value="N-terminal nucleophile aminohydrolases (Ntn hydrolases)"/>
    <property type="match status" value="1"/>
</dbReference>
<organism evidence="13 14">
    <name type="scientific">Mesorhabditis belari</name>
    <dbReference type="NCBI Taxonomy" id="2138241"/>
    <lineage>
        <taxon>Eukaryota</taxon>
        <taxon>Metazoa</taxon>
        <taxon>Ecdysozoa</taxon>
        <taxon>Nematoda</taxon>
        <taxon>Chromadorea</taxon>
        <taxon>Rhabditida</taxon>
        <taxon>Rhabditina</taxon>
        <taxon>Rhabditomorpha</taxon>
        <taxon>Rhabditoidea</taxon>
        <taxon>Rhabditidae</taxon>
        <taxon>Mesorhabditinae</taxon>
        <taxon>Mesorhabditis</taxon>
    </lineage>
</organism>
<dbReference type="InterPro" id="IPR029055">
    <property type="entry name" value="Ntn_hydrolases_N"/>
</dbReference>
<evidence type="ECO:0000256" key="5">
    <source>
        <dbReference type="ARBA" id="ARBA00022670"/>
    </source>
</evidence>
<evidence type="ECO:0000256" key="6">
    <source>
        <dbReference type="ARBA" id="ARBA00022698"/>
    </source>
</evidence>
<dbReference type="PROSITE" id="PS51476">
    <property type="entry name" value="PROTEASOME_BETA_2"/>
    <property type="match status" value="1"/>
</dbReference>
<dbReference type="GO" id="GO:0005634">
    <property type="term" value="C:nucleus"/>
    <property type="evidence" value="ECO:0007669"/>
    <property type="project" value="UniProtKB-SubCell"/>
</dbReference>
<dbReference type="InterPro" id="IPR001353">
    <property type="entry name" value="Proteasome_sua/b"/>
</dbReference>
<comment type="subcellular location">
    <subcellularLocation>
        <location evidence="2">Nucleus</location>
    </subcellularLocation>
</comment>
<dbReference type="EC" id="3.4.25.1" evidence="3"/>
<reference evidence="14" key="1">
    <citation type="submission" date="2024-02" db="UniProtKB">
        <authorList>
            <consortium name="WormBaseParasite"/>
        </authorList>
    </citation>
    <scope>IDENTIFICATION</scope>
</reference>
<evidence type="ECO:0000256" key="7">
    <source>
        <dbReference type="ARBA" id="ARBA00022801"/>
    </source>
</evidence>
<dbReference type="InterPro" id="IPR000243">
    <property type="entry name" value="Pept_T1A_subB"/>
</dbReference>
<name>A0AAF3F7S4_9BILA</name>
<keyword evidence="13" id="KW-1185">Reference proteome</keyword>
<dbReference type="GO" id="GO:0004298">
    <property type="term" value="F:threonine-type endopeptidase activity"/>
    <property type="evidence" value="ECO:0007669"/>
    <property type="project" value="UniProtKB-KW"/>
</dbReference>
<dbReference type="PRINTS" id="PR00141">
    <property type="entry name" value="PROTEASOME"/>
</dbReference>
<evidence type="ECO:0000256" key="10">
    <source>
        <dbReference type="ARBA" id="ARBA00023242"/>
    </source>
</evidence>
<dbReference type="PANTHER" id="PTHR32194:SF3">
    <property type="entry name" value="PROTEASOME SUBUNIT BETA"/>
    <property type="match status" value="1"/>
</dbReference>
<evidence type="ECO:0000313" key="14">
    <source>
        <dbReference type="WBParaSite" id="MBELARI_LOCUS21721"/>
    </source>
</evidence>
<dbReference type="Proteomes" id="UP000887575">
    <property type="component" value="Unassembled WGS sequence"/>
</dbReference>
<dbReference type="InterPro" id="IPR023333">
    <property type="entry name" value="Proteasome_suB-type"/>
</dbReference>
<evidence type="ECO:0000256" key="9">
    <source>
        <dbReference type="ARBA" id="ARBA00023145"/>
    </source>
</evidence>
<evidence type="ECO:0000313" key="13">
    <source>
        <dbReference type="Proteomes" id="UP000887575"/>
    </source>
</evidence>
<dbReference type="WBParaSite" id="MBELARI_LOCUS21721">
    <property type="protein sequence ID" value="MBELARI_LOCUS21721"/>
    <property type="gene ID" value="MBELARI_LOCUS21721"/>
</dbReference>
<evidence type="ECO:0000256" key="2">
    <source>
        <dbReference type="ARBA" id="ARBA00004123"/>
    </source>
</evidence>
<dbReference type="GO" id="GO:0005737">
    <property type="term" value="C:cytoplasm"/>
    <property type="evidence" value="ECO:0007669"/>
    <property type="project" value="TreeGrafter"/>
</dbReference>
<dbReference type="Gene3D" id="3.60.20.10">
    <property type="entry name" value="Glutamine Phosphoribosylpyrophosphate, subunit 1, domain 1"/>
    <property type="match status" value="1"/>
</dbReference>
<evidence type="ECO:0000256" key="12">
    <source>
        <dbReference type="PIRSR" id="PIRSR600243-1"/>
    </source>
</evidence>
<comment type="catalytic activity">
    <reaction evidence="1">
        <text>Cleavage of peptide bonds with very broad specificity.</text>
        <dbReference type="EC" id="3.4.25.1"/>
    </reaction>
</comment>
<comment type="subunit">
    <text evidence="11">The 26S proteasome consists of a 20S proteasome core and two 19S regulatory subunits. The 20S proteasome core is composed of 28 subunits that are arranged in four stacked rings, resulting in a barrel-shaped structure. The two end rings are each formed by seven alpha subunits, and the two central rings are each formed by seven beta subunits. The catalytic chamber with the active sites is on the inside of the barrel.</text>
</comment>
<keyword evidence="8" id="KW-0647">Proteasome</keyword>